<dbReference type="AlphaFoldDB" id="A0A1I5U977"/>
<organism evidence="3 4">
    <name type="scientific">Tranquillimonas alkanivorans</name>
    <dbReference type="NCBI Taxonomy" id="441119"/>
    <lineage>
        <taxon>Bacteria</taxon>
        <taxon>Pseudomonadati</taxon>
        <taxon>Pseudomonadota</taxon>
        <taxon>Alphaproteobacteria</taxon>
        <taxon>Rhodobacterales</taxon>
        <taxon>Roseobacteraceae</taxon>
        <taxon>Tranquillimonas</taxon>
    </lineage>
</organism>
<dbReference type="EMBL" id="FOXA01000018">
    <property type="protein sequence ID" value="SFP91810.1"/>
    <property type="molecule type" value="Genomic_DNA"/>
</dbReference>
<dbReference type="RefSeq" id="WP_093424555.1">
    <property type="nucleotide sequence ID" value="NZ_FOXA01000018.1"/>
</dbReference>
<keyword evidence="1" id="KW-0812">Transmembrane</keyword>
<evidence type="ECO:0000256" key="1">
    <source>
        <dbReference type="SAM" id="Phobius"/>
    </source>
</evidence>
<accession>A0A1I5U977</accession>
<feature type="transmembrane region" description="Helical" evidence="1">
    <location>
        <begin position="112"/>
        <end position="132"/>
    </location>
</feature>
<evidence type="ECO:0000259" key="2">
    <source>
        <dbReference type="Pfam" id="PF05232"/>
    </source>
</evidence>
<keyword evidence="1" id="KW-0472">Membrane</keyword>
<dbReference type="InterPro" id="IPR007896">
    <property type="entry name" value="BTP_bacteria"/>
</dbReference>
<dbReference type="Proteomes" id="UP000199356">
    <property type="component" value="Unassembled WGS sequence"/>
</dbReference>
<protein>
    <submittedName>
        <fullName evidence="3">Uncharacterized membrane protein</fullName>
    </submittedName>
</protein>
<dbReference type="NCBIfam" id="NF033664">
    <property type="entry name" value="PACE_transport"/>
    <property type="match status" value="1"/>
</dbReference>
<keyword evidence="1" id="KW-1133">Transmembrane helix</keyword>
<feature type="domain" description="Chlorhexidine efflux transporter" evidence="2">
    <location>
        <begin position="72"/>
        <end position="134"/>
    </location>
</feature>
<gene>
    <name evidence="3" type="ORF">SAMN04488047_11849</name>
</gene>
<proteinExistence type="predicted"/>
<feature type="transmembrane region" description="Helical" evidence="1">
    <location>
        <begin position="37"/>
        <end position="57"/>
    </location>
</feature>
<evidence type="ECO:0000313" key="3">
    <source>
        <dbReference type="EMBL" id="SFP91810.1"/>
    </source>
</evidence>
<feature type="transmembrane region" description="Helical" evidence="1">
    <location>
        <begin position="78"/>
        <end position="100"/>
    </location>
</feature>
<feature type="transmembrane region" description="Helical" evidence="1">
    <location>
        <begin position="12"/>
        <end position="31"/>
    </location>
</feature>
<feature type="domain" description="Chlorhexidine efflux transporter" evidence="2">
    <location>
        <begin position="2"/>
        <end position="65"/>
    </location>
</feature>
<dbReference type="Pfam" id="PF05232">
    <property type="entry name" value="BTP"/>
    <property type="match status" value="2"/>
</dbReference>
<keyword evidence="4" id="KW-1185">Reference proteome</keyword>
<reference evidence="3 4" key="1">
    <citation type="submission" date="2016-10" db="EMBL/GenBank/DDBJ databases">
        <authorList>
            <person name="de Groot N.N."/>
        </authorList>
    </citation>
    <scope>NUCLEOTIDE SEQUENCE [LARGE SCALE GENOMIC DNA]</scope>
    <source>
        <strain evidence="3 4">DSM 19547</strain>
    </source>
</reference>
<name>A0A1I5U977_9RHOB</name>
<sequence length="146" mass="16449">MRTTSDRIRQAICFETFGLLIATPLFAWVFDHPLDEMGVLAVLGATAATIWNYLYNLGFDHLLRRTTGALQKTLPIRVVHALLFEATLLLLLLPLFAWWLGITLLEALLMDFSFAAFYALYAFAFTWAYDAIFPPDRVAAMADGRG</sequence>
<evidence type="ECO:0000313" key="4">
    <source>
        <dbReference type="Proteomes" id="UP000199356"/>
    </source>
</evidence>
<dbReference type="OrthoDB" id="1631120at2"/>
<dbReference type="InterPro" id="IPR058208">
    <property type="entry name" value="PACE"/>
</dbReference>